<dbReference type="InterPro" id="IPR001451">
    <property type="entry name" value="Hexapep"/>
</dbReference>
<evidence type="ECO:0000313" key="6">
    <source>
        <dbReference type="EMBL" id="UUY03537.1"/>
    </source>
</evidence>
<dbReference type="EC" id="2.3.1.30" evidence="5"/>
<gene>
    <name evidence="6" type="ORF">LRS13_23180</name>
</gene>
<dbReference type="Proteomes" id="UP001058860">
    <property type="component" value="Chromosome"/>
</dbReference>
<keyword evidence="7" id="KW-1185">Reference proteome</keyword>
<sequence>MDGSVLADFRADLRRYTRSELLTEPSIWAIAMYRFGRWTDTLPPLLRRALYPVYGVLHLIISLLTGISIPKTVDIGGGLRIFHFGGIIMHPGVRIGRNVTLGHGVTLGVREDGRTPVVEDDVVLSAYAQILGGVRVGRGAKVGAMAVVIDDVPEQVSVAGIPARIVGRRTAPAAA</sequence>
<proteinExistence type="inferred from homology"/>
<reference evidence="7" key="1">
    <citation type="submission" date="2021-11" db="EMBL/GenBank/DDBJ databases">
        <title>Cultivation dependent microbiological survey of springs from the worlds oldest radium mine currently devoted to the extraction of radon-saturated water.</title>
        <authorList>
            <person name="Kapinusova G."/>
            <person name="Smrhova T."/>
            <person name="Strejcek M."/>
            <person name="Suman J."/>
            <person name="Jani K."/>
            <person name="Pajer P."/>
            <person name="Uhlik O."/>
        </authorList>
    </citation>
    <scope>NUCLEOTIDE SEQUENCE [LARGE SCALE GENOMIC DNA]</scope>
    <source>
        <strain evidence="7">J379</strain>
    </source>
</reference>
<accession>A0ABY5PG50</accession>
<organism evidence="6 7">
    <name type="scientific">Svornostia abyssi</name>
    <dbReference type="NCBI Taxonomy" id="2898438"/>
    <lineage>
        <taxon>Bacteria</taxon>
        <taxon>Bacillati</taxon>
        <taxon>Actinomycetota</taxon>
        <taxon>Thermoleophilia</taxon>
        <taxon>Solirubrobacterales</taxon>
        <taxon>Baekduiaceae</taxon>
        <taxon>Svornostia</taxon>
    </lineage>
</organism>
<evidence type="ECO:0000313" key="7">
    <source>
        <dbReference type="Proteomes" id="UP001058860"/>
    </source>
</evidence>
<evidence type="ECO:0000256" key="5">
    <source>
        <dbReference type="PIRNR" id="PIRNR000441"/>
    </source>
</evidence>
<evidence type="ECO:0000256" key="2">
    <source>
        <dbReference type="ARBA" id="ARBA00018522"/>
    </source>
</evidence>
<dbReference type="SUPFAM" id="SSF51161">
    <property type="entry name" value="Trimeric LpxA-like enzymes"/>
    <property type="match status" value="1"/>
</dbReference>
<keyword evidence="4 5" id="KW-0012">Acyltransferase</keyword>
<evidence type="ECO:0000256" key="3">
    <source>
        <dbReference type="ARBA" id="ARBA00022679"/>
    </source>
</evidence>
<evidence type="ECO:0000256" key="1">
    <source>
        <dbReference type="ARBA" id="ARBA00007274"/>
    </source>
</evidence>
<keyword evidence="3 5" id="KW-0808">Transferase</keyword>
<comment type="catalytic activity">
    <reaction evidence="5">
        <text>L-serine + acetyl-CoA = O-acetyl-L-serine + CoA</text>
        <dbReference type="Rhea" id="RHEA:24560"/>
        <dbReference type="ChEBI" id="CHEBI:33384"/>
        <dbReference type="ChEBI" id="CHEBI:57287"/>
        <dbReference type="ChEBI" id="CHEBI:57288"/>
        <dbReference type="ChEBI" id="CHEBI:58340"/>
        <dbReference type="EC" id="2.3.1.30"/>
    </reaction>
</comment>
<protein>
    <recommendedName>
        <fullName evidence="2 5">Serine acetyltransferase</fullName>
        <ecNumber evidence="5">2.3.1.30</ecNumber>
    </recommendedName>
</protein>
<dbReference type="PIRSF" id="PIRSF000441">
    <property type="entry name" value="CysE"/>
    <property type="match status" value="1"/>
</dbReference>
<dbReference type="CDD" id="cd03354">
    <property type="entry name" value="LbH_SAT"/>
    <property type="match status" value="1"/>
</dbReference>
<dbReference type="EMBL" id="CP088295">
    <property type="protein sequence ID" value="UUY03537.1"/>
    <property type="molecule type" value="Genomic_DNA"/>
</dbReference>
<dbReference type="Gene3D" id="2.160.10.10">
    <property type="entry name" value="Hexapeptide repeat proteins"/>
    <property type="match status" value="1"/>
</dbReference>
<dbReference type="InterPro" id="IPR011004">
    <property type="entry name" value="Trimer_LpxA-like_sf"/>
</dbReference>
<dbReference type="RefSeq" id="WP_353864040.1">
    <property type="nucleotide sequence ID" value="NZ_CP088295.1"/>
</dbReference>
<dbReference type="PANTHER" id="PTHR42811">
    <property type="entry name" value="SERINE ACETYLTRANSFERASE"/>
    <property type="match status" value="1"/>
</dbReference>
<dbReference type="Pfam" id="PF00132">
    <property type="entry name" value="Hexapep"/>
    <property type="match status" value="1"/>
</dbReference>
<dbReference type="InterPro" id="IPR045304">
    <property type="entry name" value="LbH_SAT"/>
</dbReference>
<name>A0ABY5PG50_9ACTN</name>
<comment type="similarity">
    <text evidence="1 5">Belongs to the transferase hexapeptide repeat family.</text>
</comment>
<evidence type="ECO:0000256" key="4">
    <source>
        <dbReference type="ARBA" id="ARBA00023315"/>
    </source>
</evidence>
<dbReference type="InterPro" id="IPR005881">
    <property type="entry name" value="Ser_O-AcTrfase"/>
</dbReference>